<feature type="region of interest" description="Disordered" evidence="2">
    <location>
        <begin position="1"/>
        <end position="58"/>
    </location>
</feature>
<dbReference type="Proteomes" id="UP001285441">
    <property type="component" value="Unassembled WGS sequence"/>
</dbReference>
<organism evidence="3 4">
    <name type="scientific">Podospora didyma</name>
    <dbReference type="NCBI Taxonomy" id="330526"/>
    <lineage>
        <taxon>Eukaryota</taxon>
        <taxon>Fungi</taxon>
        <taxon>Dikarya</taxon>
        <taxon>Ascomycota</taxon>
        <taxon>Pezizomycotina</taxon>
        <taxon>Sordariomycetes</taxon>
        <taxon>Sordariomycetidae</taxon>
        <taxon>Sordariales</taxon>
        <taxon>Podosporaceae</taxon>
        <taxon>Podospora</taxon>
    </lineage>
</organism>
<proteinExistence type="predicted"/>
<protein>
    <submittedName>
        <fullName evidence="3">Uncharacterized protein</fullName>
    </submittedName>
</protein>
<evidence type="ECO:0000313" key="4">
    <source>
        <dbReference type="Proteomes" id="UP001285441"/>
    </source>
</evidence>
<feature type="compositionally biased region" description="Polar residues" evidence="2">
    <location>
        <begin position="37"/>
        <end position="46"/>
    </location>
</feature>
<keyword evidence="1" id="KW-0175">Coiled coil</keyword>
<reference evidence="3" key="1">
    <citation type="journal article" date="2023" name="Mol. Phylogenet. Evol.">
        <title>Genome-scale phylogeny and comparative genomics of the fungal order Sordariales.</title>
        <authorList>
            <person name="Hensen N."/>
            <person name="Bonometti L."/>
            <person name="Westerberg I."/>
            <person name="Brannstrom I.O."/>
            <person name="Guillou S."/>
            <person name="Cros-Aarteil S."/>
            <person name="Calhoun S."/>
            <person name="Haridas S."/>
            <person name="Kuo A."/>
            <person name="Mondo S."/>
            <person name="Pangilinan J."/>
            <person name="Riley R."/>
            <person name="LaButti K."/>
            <person name="Andreopoulos B."/>
            <person name="Lipzen A."/>
            <person name="Chen C."/>
            <person name="Yan M."/>
            <person name="Daum C."/>
            <person name="Ng V."/>
            <person name="Clum A."/>
            <person name="Steindorff A."/>
            <person name="Ohm R.A."/>
            <person name="Martin F."/>
            <person name="Silar P."/>
            <person name="Natvig D.O."/>
            <person name="Lalanne C."/>
            <person name="Gautier V."/>
            <person name="Ament-Velasquez S.L."/>
            <person name="Kruys A."/>
            <person name="Hutchinson M.I."/>
            <person name="Powell A.J."/>
            <person name="Barry K."/>
            <person name="Miller A.N."/>
            <person name="Grigoriev I.V."/>
            <person name="Debuchy R."/>
            <person name="Gladieux P."/>
            <person name="Hiltunen Thoren M."/>
            <person name="Johannesson H."/>
        </authorList>
    </citation>
    <scope>NUCLEOTIDE SEQUENCE</scope>
    <source>
        <strain evidence="3">CBS 232.78</strain>
    </source>
</reference>
<evidence type="ECO:0000313" key="3">
    <source>
        <dbReference type="EMBL" id="KAK3374692.1"/>
    </source>
</evidence>
<keyword evidence="4" id="KW-1185">Reference proteome</keyword>
<gene>
    <name evidence="3" type="ORF">B0H63DRAFT_480744</name>
</gene>
<reference evidence="3" key="2">
    <citation type="submission" date="2023-06" db="EMBL/GenBank/DDBJ databases">
        <authorList>
            <consortium name="Lawrence Berkeley National Laboratory"/>
            <person name="Haridas S."/>
            <person name="Hensen N."/>
            <person name="Bonometti L."/>
            <person name="Westerberg I."/>
            <person name="Brannstrom I.O."/>
            <person name="Guillou S."/>
            <person name="Cros-Aarteil S."/>
            <person name="Calhoun S."/>
            <person name="Kuo A."/>
            <person name="Mondo S."/>
            <person name="Pangilinan J."/>
            <person name="Riley R."/>
            <person name="LaButti K."/>
            <person name="Andreopoulos B."/>
            <person name="Lipzen A."/>
            <person name="Chen C."/>
            <person name="Yanf M."/>
            <person name="Daum C."/>
            <person name="Ng V."/>
            <person name="Clum A."/>
            <person name="Steindorff A."/>
            <person name="Ohm R."/>
            <person name="Martin F."/>
            <person name="Silar P."/>
            <person name="Natvig D."/>
            <person name="Lalanne C."/>
            <person name="Gautier V."/>
            <person name="Ament-velasquez S.L."/>
            <person name="Kruys A."/>
            <person name="Hutchinson M.I."/>
            <person name="Powell A.J."/>
            <person name="Barry K."/>
            <person name="Miller A.N."/>
            <person name="Grigoriev I.V."/>
            <person name="Debuchy R."/>
            <person name="Gladieux P."/>
            <person name="Thoren M.H."/>
            <person name="Johannesson H."/>
        </authorList>
    </citation>
    <scope>NUCLEOTIDE SEQUENCE</scope>
    <source>
        <strain evidence="3">CBS 232.78</strain>
    </source>
</reference>
<sequence length="616" mass="68378">MAREYLDAQYSPSNGADHLPPYQPPSMGSRDAADTYSRATPRSSAAGSAGDRPERDSRGSYALALQKTCSAALQRVKSNNVIANTNWAAPLAAAPSAISTMAILLKAADLKAAAGLEVETQDVIVGDGAPAGRLPSKYFHTNLQYCSDMGKIAFRDAQHGMNTIRKTAQSMIAPEGSIACIVDLLEDPEDARYNLKPEIAAVKKTANKCLDNAKAITAKFEYWHLVIMHLHQTSLSKRGEIVKEREETGKKKIDADQDKKKYENLKDNINATIKDVSKRLREAEGAVDRAQAEVEWLRYQPVVPEQSVFEDIAMARRAVPHTPAPAPRDRGLFTAMKDGLFGQSDSHRQQDEDARRAHAAEIQKMENAILEQAREQHKRQLDAAANRLRAAKEDETRLSKELDDAREKLNESRYHLAEAKANLEAAKGEFKMLENKELELDGIMLILENSTKELATLKEKVEPLVEFFQNILGEIDHNVDINLEAFLRPIENGIKEGTNPDEVEALNVSRRSKKNMMSTALQMQGRFSAIADISTAYVTVSTDYILPAITRMERLSILNDSQWAIESDKFVKDCDGWMMEIDGVAARTSASVDRNMADHMQALQTRAIEAAAENDE</sequence>
<feature type="coiled-coil region" evidence="1">
    <location>
        <begin position="348"/>
        <end position="436"/>
    </location>
</feature>
<comment type="caution">
    <text evidence="3">The sequence shown here is derived from an EMBL/GenBank/DDBJ whole genome shotgun (WGS) entry which is preliminary data.</text>
</comment>
<dbReference type="AlphaFoldDB" id="A0AAE0KEH6"/>
<feature type="coiled-coil region" evidence="1">
    <location>
        <begin position="255"/>
        <end position="300"/>
    </location>
</feature>
<dbReference type="PANTHER" id="PTHR33488:SF2">
    <property type="entry name" value="EARLY ENDOSOME ANTIGEN 1-LIKE"/>
    <property type="match status" value="1"/>
</dbReference>
<accession>A0AAE0KEH6</accession>
<name>A0AAE0KEH6_9PEZI</name>
<dbReference type="PANTHER" id="PTHR33488">
    <property type="entry name" value="ZGC:162509"/>
    <property type="match status" value="1"/>
</dbReference>
<evidence type="ECO:0000256" key="2">
    <source>
        <dbReference type="SAM" id="MobiDB-lite"/>
    </source>
</evidence>
<dbReference type="EMBL" id="JAULSW010000007">
    <property type="protein sequence ID" value="KAK3374692.1"/>
    <property type="molecule type" value="Genomic_DNA"/>
</dbReference>
<evidence type="ECO:0000256" key="1">
    <source>
        <dbReference type="SAM" id="Coils"/>
    </source>
</evidence>